<dbReference type="SUPFAM" id="SSF51695">
    <property type="entry name" value="PLC-like phosphodiesterases"/>
    <property type="match status" value="1"/>
</dbReference>
<evidence type="ECO:0000256" key="1">
    <source>
        <dbReference type="SAM" id="SignalP"/>
    </source>
</evidence>
<reference evidence="3" key="1">
    <citation type="submission" date="2017-10" db="EMBL/GenBank/DDBJ databases">
        <title>Kefir isolates.</title>
        <authorList>
            <person name="Kim Y."/>
            <person name="Blasche S."/>
        </authorList>
    </citation>
    <scope>NUCLEOTIDE SEQUENCE [LARGE SCALE GENOMIC DNA]</scope>
    <source>
        <strain evidence="3">OG2-2</strain>
    </source>
</reference>
<dbReference type="PROSITE" id="PS51704">
    <property type="entry name" value="GP_PDE"/>
    <property type="match status" value="1"/>
</dbReference>
<sequence length="553" mass="61297">MSLSSQKLNRRTVLGATTLGAAAAMMPVVGASAAEARIQGSLPGEKEQPVNDEQQPILDEDIEFDPEHAAWTFLRQKEFFVAHRGSGDINPEHTAYAYTQTARNADAIEISLRTTADNIPVCIHDESLMRVTGLNRKVRDLTLQKLRGVYVNMRKTLGEGTPLEQIPTFEEAVDAINNAPTGKRLPLFIEAKDWRAQVHLLKAIKERGLAHRVVIKMYRDGHGGFNPNSKYLTQAKAAGCQTWCYFDANDSLEGIRQLAGSNNVDVLGVPYFESVRGPGYGSMADDKVRAIVGFGKPVIVWEVHRRSTYEHYKSLGVRGFMSPDPSWVCGWKKQATINVESGRREHGMLPSSITNAQDYPDFTRGAIVHQQNYDESLLLGPLAAATDREQYTLEFAMHWDKKLPTTTWNYGYMAFGRSHDGPLGIAGKFRGASEDGCYVLALRPGAKVRDEHGKYRTGDLAQLIRLDGGSGASREGKVLHTMSLKKPIKPNESIEGKIVVKGKYFYFVINGQYSAQIHDAAYRGPYVHFGRYHGNATGGPLVLTRALARESWA</sequence>
<keyword evidence="4" id="KW-1185">Reference proteome</keyword>
<feature type="signal peptide" evidence="1">
    <location>
        <begin position="1"/>
        <end position="33"/>
    </location>
</feature>
<dbReference type="PANTHER" id="PTHR46211:SF14">
    <property type="entry name" value="GLYCEROPHOSPHODIESTER PHOSPHODIESTERASE"/>
    <property type="match status" value="1"/>
</dbReference>
<dbReference type="InterPro" id="IPR017946">
    <property type="entry name" value="PLC-like_Pdiesterase_TIM-brl"/>
</dbReference>
<feature type="domain" description="GP-PDE" evidence="2">
    <location>
        <begin position="78"/>
        <end position="332"/>
    </location>
</feature>
<dbReference type="Proteomes" id="UP000219947">
    <property type="component" value="Unassembled WGS sequence"/>
</dbReference>
<evidence type="ECO:0000313" key="4">
    <source>
        <dbReference type="Proteomes" id="UP000219947"/>
    </source>
</evidence>
<accession>A0A2A8D3L8</accession>
<dbReference type="Pfam" id="PF03009">
    <property type="entry name" value="GDPD"/>
    <property type="match status" value="1"/>
</dbReference>
<dbReference type="CDD" id="cd08556">
    <property type="entry name" value="GDPD"/>
    <property type="match status" value="1"/>
</dbReference>
<dbReference type="Gene3D" id="2.60.120.560">
    <property type="entry name" value="Exo-inulinase, domain 1"/>
    <property type="match status" value="1"/>
</dbReference>
<protein>
    <submittedName>
        <fullName evidence="3">Glycerophosphodiester phosphodiesterase</fullName>
    </submittedName>
</protein>
<gene>
    <name evidence="3" type="ORF">CRM92_09800</name>
</gene>
<organism evidence="3 4">
    <name type="scientific">Rothia dentocariosa</name>
    <dbReference type="NCBI Taxonomy" id="2047"/>
    <lineage>
        <taxon>Bacteria</taxon>
        <taxon>Bacillati</taxon>
        <taxon>Actinomycetota</taxon>
        <taxon>Actinomycetes</taxon>
        <taxon>Micrococcales</taxon>
        <taxon>Micrococcaceae</taxon>
        <taxon>Rothia</taxon>
    </lineage>
</organism>
<dbReference type="InterPro" id="IPR030395">
    <property type="entry name" value="GP_PDE_dom"/>
</dbReference>
<comment type="caution">
    <text evidence="3">The sequence shown here is derived from an EMBL/GenBank/DDBJ whole genome shotgun (WGS) entry which is preliminary data.</text>
</comment>
<dbReference type="PROSITE" id="PS51318">
    <property type="entry name" value="TAT"/>
    <property type="match status" value="1"/>
</dbReference>
<dbReference type="EMBL" id="PDEV01000005">
    <property type="protein sequence ID" value="PEN15565.1"/>
    <property type="molecule type" value="Genomic_DNA"/>
</dbReference>
<dbReference type="RefSeq" id="WP_098043090.1">
    <property type="nucleotide sequence ID" value="NZ_PDEV01000005.1"/>
</dbReference>
<dbReference type="GO" id="GO:0006629">
    <property type="term" value="P:lipid metabolic process"/>
    <property type="evidence" value="ECO:0007669"/>
    <property type="project" value="InterPro"/>
</dbReference>
<dbReference type="GO" id="GO:0008081">
    <property type="term" value="F:phosphoric diester hydrolase activity"/>
    <property type="evidence" value="ECO:0007669"/>
    <property type="project" value="InterPro"/>
</dbReference>
<proteinExistence type="predicted"/>
<evidence type="ECO:0000313" key="3">
    <source>
        <dbReference type="EMBL" id="PEN15565.1"/>
    </source>
</evidence>
<dbReference type="Gene3D" id="3.20.20.190">
    <property type="entry name" value="Phosphatidylinositol (PI) phosphodiesterase"/>
    <property type="match status" value="1"/>
</dbReference>
<keyword evidence="1" id="KW-0732">Signal</keyword>
<evidence type="ECO:0000259" key="2">
    <source>
        <dbReference type="PROSITE" id="PS51704"/>
    </source>
</evidence>
<dbReference type="PANTHER" id="PTHR46211">
    <property type="entry name" value="GLYCEROPHOSPHORYL DIESTER PHOSPHODIESTERASE"/>
    <property type="match status" value="1"/>
</dbReference>
<dbReference type="AlphaFoldDB" id="A0A2A8D3L8"/>
<name>A0A2A8D3L8_9MICC</name>
<feature type="chain" id="PRO_5012879689" evidence="1">
    <location>
        <begin position="34"/>
        <end position="553"/>
    </location>
</feature>
<dbReference type="InterPro" id="IPR006311">
    <property type="entry name" value="TAT_signal"/>
</dbReference>